<evidence type="ECO:0000313" key="1">
    <source>
        <dbReference type="EMBL" id="PIR44598.1"/>
    </source>
</evidence>
<dbReference type="Proteomes" id="UP000228767">
    <property type="component" value="Unassembled WGS sequence"/>
</dbReference>
<proteinExistence type="predicted"/>
<comment type="caution">
    <text evidence="1">The sequence shown here is derived from an EMBL/GenBank/DDBJ whole genome shotgun (WGS) entry which is preliminary data.</text>
</comment>
<name>A0A2H0RDK5_9BACT</name>
<gene>
    <name evidence="1" type="ORF">COV10_03790</name>
</gene>
<reference evidence="1 2" key="1">
    <citation type="submission" date="2017-09" db="EMBL/GenBank/DDBJ databases">
        <title>Depth-based differentiation of microbial function through sediment-hosted aquifers and enrichment of novel symbionts in the deep terrestrial subsurface.</title>
        <authorList>
            <person name="Probst A.J."/>
            <person name="Ladd B."/>
            <person name="Jarett J.K."/>
            <person name="Geller-Mcgrath D.E."/>
            <person name="Sieber C.M."/>
            <person name="Emerson J.B."/>
            <person name="Anantharaman K."/>
            <person name="Thomas B.C."/>
            <person name="Malmstrom R."/>
            <person name="Stieglmeier M."/>
            <person name="Klingl A."/>
            <person name="Woyke T."/>
            <person name="Ryan C.M."/>
            <person name="Banfield J.F."/>
        </authorList>
    </citation>
    <scope>NUCLEOTIDE SEQUENCE [LARGE SCALE GENOMIC DNA]</scope>
    <source>
        <strain evidence="1">CG10_big_fil_rev_8_21_14_0_10_51_16</strain>
    </source>
</reference>
<dbReference type="EMBL" id="PCYI01000025">
    <property type="protein sequence ID" value="PIR44598.1"/>
    <property type="molecule type" value="Genomic_DNA"/>
</dbReference>
<evidence type="ECO:0000313" key="2">
    <source>
        <dbReference type="Proteomes" id="UP000228767"/>
    </source>
</evidence>
<protein>
    <submittedName>
        <fullName evidence="1">Uncharacterized protein</fullName>
    </submittedName>
</protein>
<accession>A0A2H0RDK5</accession>
<sequence>MAVCGQTGRGWGVGCPHFSFLGFNFPFLMSPEQIDHIKQLLARDLEIEAMPEILRDRLLEELAGNAVIAIAKLTEAHLDEPARTEYESLSEGTTPEEAQQFLEEHIPYYARLVEEAVREVLLAHRQAVNGSL</sequence>
<dbReference type="AlphaFoldDB" id="A0A2H0RDK5"/>
<organism evidence="1 2">
    <name type="scientific">Candidatus Vogelbacteria bacterium CG10_big_fil_rev_8_21_14_0_10_51_16</name>
    <dbReference type="NCBI Taxonomy" id="1975045"/>
    <lineage>
        <taxon>Bacteria</taxon>
        <taxon>Candidatus Vogeliibacteriota</taxon>
    </lineage>
</organism>